<proteinExistence type="predicted"/>
<evidence type="ECO:0000313" key="4">
    <source>
        <dbReference type="EMBL" id="STZ68745.1"/>
    </source>
</evidence>
<keyword evidence="3" id="KW-0812">Transmembrane</keyword>
<dbReference type="EMBL" id="UGQW01000002">
    <property type="protein sequence ID" value="STZ68745.1"/>
    <property type="molecule type" value="Genomic_DNA"/>
</dbReference>
<dbReference type="GO" id="GO:0043683">
    <property type="term" value="P:type IV pilus assembly"/>
    <property type="evidence" value="ECO:0007669"/>
    <property type="project" value="TreeGrafter"/>
</dbReference>
<feature type="region of interest" description="Disordered" evidence="2">
    <location>
        <begin position="201"/>
        <end position="221"/>
    </location>
</feature>
<dbReference type="AlphaFoldDB" id="A0A378U0F7"/>
<keyword evidence="1" id="KW-0175">Coiled coil</keyword>
<dbReference type="InterPro" id="IPR007813">
    <property type="entry name" value="PilN"/>
</dbReference>
<evidence type="ECO:0000313" key="5">
    <source>
        <dbReference type="Proteomes" id="UP000254927"/>
    </source>
</evidence>
<protein>
    <submittedName>
        <fullName evidence="4">PilN</fullName>
    </submittedName>
</protein>
<evidence type="ECO:0000256" key="3">
    <source>
        <dbReference type="SAM" id="Phobius"/>
    </source>
</evidence>
<dbReference type="PANTHER" id="PTHR40278:SF2">
    <property type="entry name" value="TYPE IV PILUS INNER MEMBRANE COMPONENT PILN"/>
    <property type="match status" value="1"/>
</dbReference>
<dbReference type="InterPro" id="IPR052534">
    <property type="entry name" value="Extracell_DNA_Util/SecSys_Comp"/>
</dbReference>
<feature type="coiled-coil region" evidence="1">
    <location>
        <begin position="69"/>
        <end position="99"/>
    </location>
</feature>
<keyword evidence="3" id="KW-1133">Transmembrane helix</keyword>
<sequence>MRMMDLIKINLLPYREELNQKKKQKFNVLMAASGIIGIGLAVVAFLGINQAISAQESRNAFLEGEIKILDTAIAEIASLKAEKEDFLAKKQKVEELQSKRFEGAQIIDTLNQLIPEGVFLISVSSSNEKNYEIKGKASSDNRIAMFMKSLPSTMLFEQPELLEIKKTDNGQDFVIKSDLITPQNKILDAGAGIAIDSASSESASSASAAIPAEQNASNGGR</sequence>
<dbReference type="PANTHER" id="PTHR40278">
    <property type="entry name" value="DNA UTILIZATION PROTEIN HOFN"/>
    <property type="match status" value="1"/>
</dbReference>
<dbReference type="Pfam" id="PF05137">
    <property type="entry name" value="PilN"/>
    <property type="match status" value="1"/>
</dbReference>
<keyword evidence="3" id="KW-0472">Membrane</keyword>
<accession>A0A378U0F7</accession>
<dbReference type="GO" id="GO:0043107">
    <property type="term" value="P:type IV pilus-dependent motility"/>
    <property type="evidence" value="ECO:0007669"/>
    <property type="project" value="TreeGrafter"/>
</dbReference>
<gene>
    <name evidence="4" type="ORF">NCTC10660_02275</name>
</gene>
<evidence type="ECO:0000256" key="2">
    <source>
        <dbReference type="SAM" id="MobiDB-lite"/>
    </source>
</evidence>
<dbReference type="Proteomes" id="UP000254927">
    <property type="component" value="Unassembled WGS sequence"/>
</dbReference>
<feature type="compositionally biased region" description="Low complexity" evidence="2">
    <location>
        <begin position="201"/>
        <end position="213"/>
    </location>
</feature>
<organism evidence="4 5">
    <name type="scientific">Neisseria elongata</name>
    <dbReference type="NCBI Taxonomy" id="495"/>
    <lineage>
        <taxon>Bacteria</taxon>
        <taxon>Pseudomonadati</taxon>
        <taxon>Pseudomonadota</taxon>
        <taxon>Betaproteobacteria</taxon>
        <taxon>Neisseriales</taxon>
        <taxon>Neisseriaceae</taxon>
        <taxon>Neisseria</taxon>
    </lineage>
</organism>
<reference evidence="4 5" key="1">
    <citation type="submission" date="2018-06" db="EMBL/GenBank/DDBJ databases">
        <authorList>
            <consortium name="Pathogen Informatics"/>
            <person name="Doyle S."/>
        </authorList>
    </citation>
    <scope>NUCLEOTIDE SEQUENCE [LARGE SCALE GENOMIC DNA]</scope>
    <source>
        <strain evidence="4 5">NCTC10660</strain>
    </source>
</reference>
<feature type="transmembrane region" description="Helical" evidence="3">
    <location>
        <begin position="28"/>
        <end position="48"/>
    </location>
</feature>
<evidence type="ECO:0000256" key="1">
    <source>
        <dbReference type="SAM" id="Coils"/>
    </source>
</evidence>
<name>A0A378U0F7_NEIEL</name>